<dbReference type="OrthoDB" id="9806704at2"/>
<dbReference type="EMBL" id="LAZL01000007">
    <property type="protein sequence ID" value="KMT66058.1"/>
    <property type="molecule type" value="Genomic_DNA"/>
</dbReference>
<dbReference type="FunFam" id="3.30.70.1230:FF:000016">
    <property type="entry name" value="Adenylate/guanylate cyclase domain-containing protein"/>
    <property type="match status" value="1"/>
</dbReference>
<comment type="subcellular location">
    <subcellularLocation>
        <location evidence="1">Cell envelope</location>
    </subcellularLocation>
</comment>
<keyword evidence="5 7" id="KW-1133">Transmembrane helix</keyword>
<evidence type="ECO:0000256" key="7">
    <source>
        <dbReference type="SAM" id="Phobius"/>
    </source>
</evidence>
<sequence>MFSSFKKRILLFPVVLCGLILLHALSVTRIQWIDKLEAFIYDQRLNFHLVEDAKSEHLVIVNIDEKSLAELGQWPWRRDVIAQLTNSLFEHYQIKVLGFDMVFSEPSDTTATEVLDLLAGTEIAESELFQQAYQSLKPQLDFDTQLAESFTDRNVVLGIVFEQAKNQDVSNKNQLPLPPITLEPEYLKQSQLVSAQSYIANLPVFHQQAKSSGFFQNSLLDSDGVFRRVPLVERFRQYVYPSLALEVARLKLDIEGLTLSFHQQGRGNMVLNSVNLGDKTIDVGSRAEVFVPYLGYQYSFQYFSALDILTQKIPAGLLQGKAVLVGTDAAGLLDLRTTPFAKAFPGVEVHANIVEGIIQGTIRSQPNAILKFEVGAILFATLVVLLISLCSDSRKQLFGLVSVIGAIIAASQYFWLQGIVVPTASTLVLTILLFISLTAFNLLMELRQKQSIVKQFGLYVPPDLVSDMAKSPEHYQLESQSKTLTVLFSDIRNFTQISEGLSPQALSEMMNLYLTEMTEIIHSNKGTIDKYIGDAIMAFWGAPVADTEHVRHAVITAMQMQAKLAVINKKFQANGWPSIQIGIGVNTGQMNVGNMGSEFRMAYTVMGDSVNLAARLEGLTKVYGCYCLLGQETGESLLSSEMLVRELDKVKVKGKSEASRIYELCPPQYQTSNLNNEHQVLPKAYLSDFQSFLNLYRQCQWQAALDKLDSLRQKKVVTESLYSLYQARIKHFKTSPPEAGWDGSFTYQRK</sequence>
<keyword evidence="10" id="KW-1185">Reference proteome</keyword>
<dbReference type="GO" id="GO:0035556">
    <property type="term" value="P:intracellular signal transduction"/>
    <property type="evidence" value="ECO:0007669"/>
    <property type="project" value="InterPro"/>
</dbReference>
<evidence type="ECO:0000256" key="1">
    <source>
        <dbReference type="ARBA" id="ARBA00004196"/>
    </source>
</evidence>
<dbReference type="RefSeq" id="WP_048690844.1">
    <property type="nucleotide sequence ID" value="NZ_KQ130485.1"/>
</dbReference>
<dbReference type="InterPro" id="IPR001054">
    <property type="entry name" value="A/G_cyclase"/>
</dbReference>
<accession>A0A0J8GZB1</accession>
<dbReference type="GO" id="GO:0004016">
    <property type="term" value="F:adenylate cyclase activity"/>
    <property type="evidence" value="ECO:0007669"/>
    <property type="project" value="UniProtKB-ARBA"/>
</dbReference>
<dbReference type="PATRIC" id="fig|1513271.3.peg.1294"/>
<protein>
    <recommendedName>
        <fullName evidence="8">Guanylate cyclase domain-containing protein</fullName>
    </recommendedName>
</protein>
<dbReference type="STRING" id="1513271.XM47_06320"/>
<dbReference type="Proteomes" id="UP000037600">
    <property type="component" value="Unassembled WGS sequence"/>
</dbReference>
<dbReference type="PANTHER" id="PTHR43081">
    <property type="entry name" value="ADENYLATE CYCLASE, TERMINAL-DIFFERENTIATION SPECIFIC-RELATED"/>
    <property type="match status" value="1"/>
</dbReference>
<reference evidence="9 10" key="1">
    <citation type="submission" date="2015-04" db="EMBL/GenBank/DDBJ databases">
        <title>Draft Genome Sequence of the Novel Agar-Digesting Marine Bacterium Q1.</title>
        <authorList>
            <person name="Li Y."/>
            <person name="Li D."/>
            <person name="Chen G."/>
            <person name="Du Z."/>
        </authorList>
    </citation>
    <scope>NUCLEOTIDE SEQUENCE [LARGE SCALE GENOMIC DNA]</scope>
    <source>
        <strain evidence="9 10">Q1</strain>
    </source>
</reference>
<organism evidence="9 10">
    <name type="scientific">Catenovulum maritimum</name>
    <dbReference type="NCBI Taxonomy" id="1513271"/>
    <lineage>
        <taxon>Bacteria</taxon>
        <taxon>Pseudomonadati</taxon>
        <taxon>Pseudomonadota</taxon>
        <taxon>Gammaproteobacteria</taxon>
        <taxon>Alteromonadales</taxon>
        <taxon>Alteromonadaceae</taxon>
        <taxon>Catenovulum</taxon>
    </lineage>
</organism>
<dbReference type="PANTHER" id="PTHR43081:SF1">
    <property type="entry name" value="ADENYLATE CYCLASE, TERMINAL-DIFFERENTIATION SPECIFIC"/>
    <property type="match status" value="1"/>
</dbReference>
<dbReference type="SMART" id="SM00044">
    <property type="entry name" value="CYCc"/>
    <property type="match status" value="1"/>
</dbReference>
<comment type="caution">
    <text evidence="9">The sequence shown here is derived from an EMBL/GenBank/DDBJ whole genome shotgun (WGS) entry which is preliminary data.</text>
</comment>
<evidence type="ECO:0000313" key="10">
    <source>
        <dbReference type="Proteomes" id="UP000037600"/>
    </source>
</evidence>
<dbReference type="AlphaFoldDB" id="A0A0J8GZB1"/>
<evidence type="ECO:0000256" key="6">
    <source>
        <dbReference type="ARBA" id="ARBA00023136"/>
    </source>
</evidence>
<dbReference type="SMART" id="SM01080">
    <property type="entry name" value="CHASE2"/>
    <property type="match status" value="1"/>
</dbReference>
<dbReference type="Pfam" id="PF05226">
    <property type="entry name" value="CHASE2"/>
    <property type="match status" value="1"/>
</dbReference>
<feature type="transmembrane region" description="Helical" evidence="7">
    <location>
        <begin position="397"/>
        <end position="415"/>
    </location>
</feature>
<evidence type="ECO:0000256" key="3">
    <source>
        <dbReference type="ARBA" id="ARBA00022475"/>
    </source>
</evidence>
<evidence type="ECO:0000256" key="2">
    <source>
        <dbReference type="ARBA" id="ARBA00005381"/>
    </source>
</evidence>
<evidence type="ECO:0000256" key="4">
    <source>
        <dbReference type="ARBA" id="ARBA00022692"/>
    </source>
</evidence>
<keyword evidence="4 7" id="KW-0812">Transmembrane</keyword>
<feature type="transmembrane region" description="Helical" evidence="7">
    <location>
        <begin position="421"/>
        <end position="444"/>
    </location>
</feature>
<dbReference type="CDD" id="cd07302">
    <property type="entry name" value="CHD"/>
    <property type="match status" value="1"/>
</dbReference>
<dbReference type="InterPro" id="IPR007890">
    <property type="entry name" value="CHASE2"/>
</dbReference>
<proteinExistence type="inferred from homology"/>
<gene>
    <name evidence="9" type="ORF">XM47_06320</name>
</gene>
<name>A0A0J8GZB1_9ALTE</name>
<evidence type="ECO:0000259" key="8">
    <source>
        <dbReference type="PROSITE" id="PS50125"/>
    </source>
</evidence>
<keyword evidence="6 7" id="KW-0472">Membrane</keyword>
<dbReference type="InterPro" id="IPR029787">
    <property type="entry name" value="Nucleotide_cyclase"/>
</dbReference>
<dbReference type="Gene3D" id="3.30.70.1230">
    <property type="entry name" value="Nucleotide cyclase"/>
    <property type="match status" value="1"/>
</dbReference>
<feature type="transmembrane region" description="Helical" evidence="7">
    <location>
        <begin position="368"/>
        <end position="390"/>
    </location>
</feature>
<keyword evidence="3" id="KW-1003">Cell membrane</keyword>
<comment type="similarity">
    <text evidence="2">Belongs to the adenylyl cyclase class-3 family.</text>
</comment>
<dbReference type="PROSITE" id="PS50125">
    <property type="entry name" value="GUANYLATE_CYCLASE_2"/>
    <property type="match status" value="1"/>
</dbReference>
<evidence type="ECO:0000256" key="5">
    <source>
        <dbReference type="ARBA" id="ARBA00022989"/>
    </source>
</evidence>
<dbReference type="SUPFAM" id="SSF55073">
    <property type="entry name" value="Nucleotide cyclase"/>
    <property type="match status" value="1"/>
</dbReference>
<evidence type="ECO:0000313" key="9">
    <source>
        <dbReference type="EMBL" id="KMT66058.1"/>
    </source>
</evidence>
<feature type="domain" description="Guanylate cyclase" evidence="8">
    <location>
        <begin position="485"/>
        <end position="617"/>
    </location>
</feature>
<dbReference type="GO" id="GO:0006171">
    <property type="term" value="P:cAMP biosynthetic process"/>
    <property type="evidence" value="ECO:0007669"/>
    <property type="project" value="TreeGrafter"/>
</dbReference>
<dbReference type="InterPro" id="IPR050697">
    <property type="entry name" value="Adenylyl/Guanylyl_Cyclase_3/4"/>
</dbReference>
<dbReference type="GO" id="GO:0030313">
    <property type="term" value="C:cell envelope"/>
    <property type="evidence" value="ECO:0007669"/>
    <property type="project" value="UniProtKB-SubCell"/>
</dbReference>
<dbReference type="Pfam" id="PF00211">
    <property type="entry name" value="Guanylate_cyc"/>
    <property type="match status" value="1"/>
</dbReference>